<comment type="caution">
    <text evidence="1">The sequence shown here is derived from an EMBL/GenBank/DDBJ whole genome shotgun (WGS) entry which is preliminary data.</text>
</comment>
<keyword evidence="1" id="KW-0378">Hydrolase</keyword>
<organism evidence="1 2">
    <name type="scientific">Megasphaera hominis</name>
    <dbReference type="NCBI Taxonomy" id="159836"/>
    <lineage>
        <taxon>Bacteria</taxon>
        <taxon>Bacillati</taxon>
        <taxon>Bacillota</taxon>
        <taxon>Negativicutes</taxon>
        <taxon>Veillonellales</taxon>
        <taxon>Veillonellaceae</taxon>
        <taxon>Megasphaera</taxon>
    </lineage>
</organism>
<sequence length="57" mass="6630">MQEEKKIPAIRFKGFEDAWEQRKLGELIVEYQEKVDANCKFPVLTSSKTEGVVLQED</sequence>
<proteinExistence type="predicted"/>
<accession>A0ABR6VGN0</accession>
<evidence type="ECO:0000313" key="1">
    <source>
        <dbReference type="EMBL" id="MBC3536463.1"/>
    </source>
</evidence>
<feature type="non-terminal residue" evidence="1">
    <location>
        <position position="57"/>
    </location>
</feature>
<dbReference type="EMBL" id="JACOGK010000008">
    <property type="protein sequence ID" value="MBC3536463.1"/>
    <property type="molecule type" value="Genomic_DNA"/>
</dbReference>
<name>A0ABR6VGN0_9FIRM</name>
<keyword evidence="1" id="KW-0255">Endonuclease</keyword>
<evidence type="ECO:0000313" key="2">
    <source>
        <dbReference type="Proteomes" id="UP000606870"/>
    </source>
</evidence>
<gene>
    <name evidence="1" type="ORF">H8J70_04260</name>
</gene>
<keyword evidence="2" id="KW-1185">Reference proteome</keyword>
<protein>
    <submittedName>
        <fullName evidence="1">Restriction endonuclease subunit S</fullName>
    </submittedName>
</protein>
<dbReference type="Proteomes" id="UP000606870">
    <property type="component" value="Unassembled WGS sequence"/>
</dbReference>
<reference evidence="1 2" key="1">
    <citation type="submission" date="2020-08" db="EMBL/GenBank/DDBJ databases">
        <authorList>
            <person name="Liu C."/>
            <person name="Sun Q."/>
        </authorList>
    </citation>
    <scope>NUCLEOTIDE SEQUENCE [LARGE SCALE GENOMIC DNA]</scope>
    <source>
        <strain evidence="1 2">NSJ-59</strain>
    </source>
</reference>
<dbReference type="GO" id="GO:0004519">
    <property type="term" value="F:endonuclease activity"/>
    <property type="evidence" value="ECO:0007669"/>
    <property type="project" value="UniProtKB-KW"/>
</dbReference>
<keyword evidence="1" id="KW-0540">Nuclease</keyword>